<dbReference type="EMBL" id="BJTZ01000006">
    <property type="protein sequence ID" value="GEK13379.1"/>
    <property type="molecule type" value="Genomic_DNA"/>
</dbReference>
<reference evidence="13 14" key="1">
    <citation type="submission" date="2019-07" db="EMBL/GenBank/DDBJ databases">
        <title>Whole genome shotgun sequence of Aliivibrio fischeri NBRC 101058.</title>
        <authorList>
            <person name="Hosoyama A."/>
            <person name="Uohara A."/>
            <person name="Ohji S."/>
            <person name="Ichikawa N."/>
        </authorList>
    </citation>
    <scope>NUCLEOTIDE SEQUENCE [LARGE SCALE GENOMIC DNA]</scope>
    <source>
        <strain evidence="13 14">NBRC 101058</strain>
    </source>
</reference>
<evidence type="ECO:0000259" key="12">
    <source>
        <dbReference type="PROSITE" id="PS50885"/>
    </source>
</evidence>
<dbReference type="PANTHER" id="PTHR32089">
    <property type="entry name" value="METHYL-ACCEPTING CHEMOTAXIS PROTEIN MCPB"/>
    <property type="match status" value="1"/>
</dbReference>
<dbReference type="Proteomes" id="UP000321787">
    <property type="component" value="Unassembled WGS sequence"/>
</dbReference>
<evidence type="ECO:0000256" key="6">
    <source>
        <dbReference type="ARBA" id="ARBA00023224"/>
    </source>
</evidence>
<evidence type="ECO:0000256" key="3">
    <source>
        <dbReference type="ARBA" id="ARBA00022692"/>
    </source>
</evidence>
<proteinExistence type="inferred from homology"/>
<feature type="coiled-coil region" evidence="9">
    <location>
        <begin position="360"/>
        <end position="387"/>
    </location>
</feature>
<evidence type="ECO:0000256" key="1">
    <source>
        <dbReference type="ARBA" id="ARBA00004651"/>
    </source>
</evidence>
<feature type="domain" description="HAMP" evidence="12">
    <location>
        <begin position="230"/>
        <end position="284"/>
    </location>
</feature>
<dbReference type="InterPro" id="IPR003660">
    <property type="entry name" value="HAMP_dom"/>
</dbReference>
<evidence type="ECO:0000256" key="9">
    <source>
        <dbReference type="SAM" id="Coils"/>
    </source>
</evidence>
<dbReference type="SUPFAM" id="SSF58104">
    <property type="entry name" value="Methyl-accepting chemotaxis protein (MCP) signaling domain"/>
    <property type="match status" value="1"/>
</dbReference>
<comment type="similarity">
    <text evidence="7">Belongs to the methyl-accepting chemotaxis (MCP) protein family.</text>
</comment>
<dbReference type="GO" id="GO:0007165">
    <property type="term" value="P:signal transduction"/>
    <property type="evidence" value="ECO:0007669"/>
    <property type="project" value="UniProtKB-KW"/>
</dbReference>
<dbReference type="AlphaFoldDB" id="A0A510UFQ6"/>
<dbReference type="PROSITE" id="PS50885">
    <property type="entry name" value="HAMP"/>
    <property type="match status" value="1"/>
</dbReference>
<evidence type="ECO:0000256" key="10">
    <source>
        <dbReference type="SAM" id="Phobius"/>
    </source>
</evidence>
<name>A0A510UFQ6_ALIFS</name>
<feature type="transmembrane region" description="Helical" evidence="10">
    <location>
        <begin position="17"/>
        <end position="37"/>
    </location>
</feature>
<keyword evidence="4 10" id="KW-1133">Transmembrane helix</keyword>
<dbReference type="GO" id="GO:0006935">
    <property type="term" value="P:chemotaxis"/>
    <property type="evidence" value="ECO:0007669"/>
    <property type="project" value="UniProtKB-ARBA"/>
</dbReference>
<sequence length="561" mass="61404">MELPERKVMNLSIKSRLYLLAILPIVLTSLLIMLMTYKETNALNQAQMDMTRTQMMEMKRVELKSYLDIVSSELEHLEKQGKSIDEVLETLKPIQFADTGYLFGFQSNGVRILQGNTNDIGNNMWNAKDKRGNYLIQDIITAAKNKSGYSTYYYPKLNETVALPKLAYSVYFSTWDLIVGTGFYTDDVDAVIADMKALSDEQLAQSMKAIVLFTLVIVAVVAMIGFYINRSIMAPIQKFDESIRSFASGDADLTARMPEFTVPEFNQLSHNFNLFVNSLHQIISNVSLVSQDVVAETARMSERSAQVNAVVTNQRSETEQIATAMTELTTSSHEISANAEQAANSAQDADNNAQVAMQTVNEASESVKTLAAELDEASDVISKLEGDVQNIASTLSVIQDIAEQTNLLALNAAIEAARAGEQGRGFAVVADEVRKLASRTQESTAQIHQRIEALKSGSDSAVQVMAASKNFSTLTVTKAVAASESLSQILVSVNTIMEMNSLIATATQEQSLVGQEISERIVSVSDQSSESADLASQNRSGGIVLNQKANELSELVERFTL</sequence>
<dbReference type="SMART" id="SM01049">
    <property type="entry name" value="Cache_2"/>
    <property type="match status" value="1"/>
</dbReference>
<keyword evidence="6 8" id="KW-0807">Transducer</keyword>
<dbReference type="GO" id="GO:0005886">
    <property type="term" value="C:plasma membrane"/>
    <property type="evidence" value="ECO:0007669"/>
    <property type="project" value="UniProtKB-SubCell"/>
</dbReference>
<organism evidence="13 14">
    <name type="scientific">Aliivibrio fischeri</name>
    <name type="common">Vibrio fischeri</name>
    <dbReference type="NCBI Taxonomy" id="668"/>
    <lineage>
        <taxon>Bacteria</taxon>
        <taxon>Pseudomonadati</taxon>
        <taxon>Pseudomonadota</taxon>
        <taxon>Gammaproteobacteria</taxon>
        <taxon>Vibrionales</taxon>
        <taxon>Vibrionaceae</taxon>
        <taxon>Aliivibrio</taxon>
    </lineage>
</organism>
<feature type="domain" description="Methyl-accepting transducer" evidence="11">
    <location>
        <begin position="289"/>
        <end position="525"/>
    </location>
</feature>
<dbReference type="SMART" id="SM00304">
    <property type="entry name" value="HAMP"/>
    <property type="match status" value="1"/>
</dbReference>
<accession>A0A510UFQ6</accession>
<comment type="subcellular location">
    <subcellularLocation>
        <location evidence="1">Cell membrane</location>
        <topology evidence="1">Multi-pass membrane protein</topology>
    </subcellularLocation>
</comment>
<dbReference type="InterPro" id="IPR033480">
    <property type="entry name" value="sCache_2"/>
</dbReference>
<keyword evidence="9" id="KW-0175">Coiled coil</keyword>
<evidence type="ECO:0000313" key="14">
    <source>
        <dbReference type="Proteomes" id="UP000321787"/>
    </source>
</evidence>
<comment type="caution">
    <text evidence="13">The sequence shown here is derived from an EMBL/GenBank/DDBJ whole genome shotgun (WGS) entry which is preliminary data.</text>
</comment>
<dbReference type="SMART" id="SM00283">
    <property type="entry name" value="MA"/>
    <property type="match status" value="1"/>
</dbReference>
<evidence type="ECO:0000256" key="4">
    <source>
        <dbReference type="ARBA" id="ARBA00022989"/>
    </source>
</evidence>
<keyword evidence="3 10" id="KW-0812">Transmembrane</keyword>
<evidence type="ECO:0000256" key="7">
    <source>
        <dbReference type="ARBA" id="ARBA00029447"/>
    </source>
</evidence>
<dbReference type="Gene3D" id="1.10.287.950">
    <property type="entry name" value="Methyl-accepting chemotaxis protein"/>
    <property type="match status" value="1"/>
</dbReference>
<gene>
    <name evidence="13" type="ORF">AFI02nite_14150</name>
</gene>
<dbReference type="Pfam" id="PF00672">
    <property type="entry name" value="HAMP"/>
    <property type="match status" value="1"/>
</dbReference>
<keyword evidence="2" id="KW-1003">Cell membrane</keyword>
<evidence type="ECO:0000259" key="11">
    <source>
        <dbReference type="PROSITE" id="PS50111"/>
    </source>
</evidence>
<evidence type="ECO:0000256" key="2">
    <source>
        <dbReference type="ARBA" id="ARBA00022475"/>
    </source>
</evidence>
<dbReference type="FunFam" id="1.10.287.950:FF:000001">
    <property type="entry name" value="Methyl-accepting chemotaxis sensory transducer"/>
    <property type="match status" value="1"/>
</dbReference>
<keyword evidence="5 10" id="KW-0472">Membrane</keyword>
<evidence type="ECO:0000256" key="5">
    <source>
        <dbReference type="ARBA" id="ARBA00023136"/>
    </source>
</evidence>
<dbReference type="Pfam" id="PF17200">
    <property type="entry name" value="sCache_2"/>
    <property type="match status" value="1"/>
</dbReference>
<dbReference type="Gene3D" id="3.30.450.20">
    <property type="entry name" value="PAS domain"/>
    <property type="match status" value="1"/>
</dbReference>
<dbReference type="PANTHER" id="PTHR32089:SF119">
    <property type="entry name" value="METHYL-ACCEPTING CHEMOTAXIS PROTEIN CTPL"/>
    <property type="match status" value="1"/>
</dbReference>
<feature type="transmembrane region" description="Helical" evidence="10">
    <location>
        <begin position="209"/>
        <end position="228"/>
    </location>
</feature>
<dbReference type="CDD" id="cd11386">
    <property type="entry name" value="MCP_signal"/>
    <property type="match status" value="1"/>
</dbReference>
<dbReference type="InterPro" id="IPR004089">
    <property type="entry name" value="MCPsignal_dom"/>
</dbReference>
<dbReference type="Pfam" id="PF00015">
    <property type="entry name" value="MCPsignal"/>
    <property type="match status" value="1"/>
</dbReference>
<evidence type="ECO:0000256" key="8">
    <source>
        <dbReference type="PROSITE-ProRule" id="PRU00284"/>
    </source>
</evidence>
<evidence type="ECO:0000313" key="13">
    <source>
        <dbReference type="EMBL" id="GEK13379.1"/>
    </source>
</evidence>
<protein>
    <submittedName>
        <fullName evidence="13">Methyl-accepting chemotaxis protein</fullName>
    </submittedName>
</protein>
<dbReference type="PROSITE" id="PS50111">
    <property type="entry name" value="CHEMOTAXIS_TRANSDUC_2"/>
    <property type="match status" value="1"/>
</dbReference>
<dbReference type="CDD" id="cd06225">
    <property type="entry name" value="HAMP"/>
    <property type="match status" value="1"/>
</dbReference>